<keyword evidence="1" id="KW-0732">Signal</keyword>
<evidence type="ECO:0008006" key="4">
    <source>
        <dbReference type="Google" id="ProtNLM"/>
    </source>
</evidence>
<evidence type="ECO:0000313" key="2">
    <source>
        <dbReference type="EMBL" id="EOA06569.1"/>
    </source>
</evidence>
<dbReference type="RefSeq" id="WP_006461618.1">
    <property type="nucleotide sequence ID" value="NZ_AEEC02000002.1"/>
</dbReference>
<evidence type="ECO:0000256" key="1">
    <source>
        <dbReference type="SAM" id="SignalP"/>
    </source>
</evidence>
<dbReference type="EMBL" id="AEEC02000002">
    <property type="protein sequence ID" value="EOA06569.1"/>
    <property type="molecule type" value="Genomic_DNA"/>
</dbReference>
<organism evidence="2 3">
    <name type="scientific">Herbaspirillum frisingense GSF30</name>
    <dbReference type="NCBI Taxonomy" id="864073"/>
    <lineage>
        <taxon>Bacteria</taxon>
        <taxon>Pseudomonadati</taxon>
        <taxon>Pseudomonadota</taxon>
        <taxon>Betaproteobacteria</taxon>
        <taxon>Burkholderiales</taxon>
        <taxon>Oxalobacteraceae</taxon>
        <taxon>Herbaspirillum</taxon>
    </lineage>
</organism>
<feature type="signal peptide" evidence="1">
    <location>
        <begin position="1"/>
        <end position="24"/>
    </location>
</feature>
<name>A0AAI9IIG9_9BURK</name>
<gene>
    <name evidence="2" type="ORF">HFRIS_002379</name>
</gene>
<dbReference type="AlphaFoldDB" id="A0AAI9IIG9"/>
<comment type="caution">
    <text evidence="2">The sequence shown here is derived from an EMBL/GenBank/DDBJ whole genome shotgun (WGS) entry which is preliminary data.</text>
</comment>
<evidence type="ECO:0000313" key="3">
    <source>
        <dbReference type="Proteomes" id="UP000006772"/>
    </source>
</evidence>
<reference evidence="2 3" key="1">
    <citation type="journal article" date="2013" name="Front. Microbiol.">
        <title>The genome of the endophytic bacterium H. frisingense GSF30(T) identifies diverse strategies in the Herbaspirillum genus to interact with plants.</title>
        <authorList>
            <person name="Straub D."/>
            <person name="Rothballer M."/>
            <person name="Hartmann A."/>
            <person name="Ludewig U."/>
        </authorList>
    </citation>
    <scope>NUCLEOTIDE SEQUENCE [LARGE SCALE GENOMIC DNA]</scope>
    <source>
        <strain evidence="2 3">GSF30</strain>
    </source>
</reference>
<protein>
    <recommendedName>
        <fullName evidence="4">DUF4148 domain-containing protein</fullName>
    </recommendedName>
</protein>
<proteinExistence type="predicted"/>
<feature type="chain" id="PRO_5042593955" description="DUF4148 domain-containing protein" evidence="1">
    <location>
        <begin position="25"/>
        <end position="88"/>
    </location>
</feature>
<accession>A0AAI9IIG9</accession>
<sequence>MSNITIRHCAVAISLALTAFAAHAAYAADIPSGTSTEQSAVKRVASVTGSQIAEKGYTGLTREQVREDLKRYQREHANPSYAELVFLR</sequence>
<dbReference type="Proteomes" id="UP000006772">
    <property type="component" value="Unassembled WGS sequence"/>
</dbReference>